<keyword evidence="3" id="KW-1185">Reference proteome</keyword>
<feature type="transmembrane region" description="Helical" evidence="1">
    <location>
        <begin position="173"/>
        <end position="199"/>
    </location>
</feature>
<feature type="transmembrane region" description="Helical" evidence="1">
    <location>
        <begin position="143"/>
        <end position="161"/>
    </location>
</feature>
<evidence type="ECO:0000313" key="2">
    <source>
        <dbReference type="EMBL" id="EDW08148.2"/>
    </source>
</evidence>
<organism evidence="2 3">
    <name type="scientific">Drosophila mojavensis</name>
    <name type="common">Fruit fly</name>
    <dbReference type="NCBI Taxonomy" id="7230"/>
    <lineage>
        <taxon>Eukaryota</taxon>
        <taxon>Metazoa</taxon>
        <taxon>Ecdysozoa</taxon>
        <taxon>Arthropoda</taxon>
        <taxon>Hexapoda</taxon>
        <taxon>Insecta</taxon>
        <taxon>Pterygota</taxon>
        <taxon>Neoptera</taxon>
        <taxon>Endopterygota</taxon>
        <taxon>Diptera</taxon>
        <taxon>Brachycera</taxon>
        <taxon>Muscomorpha</taxon>
        <taxon>Ephydroidea</taxon>
        <taxon>Drosophilidae</taxon>
        <taxon>Drosophila</taxon>
    </lineage>
</organism>
<proteinExistence type="predicted"/>
<dbReference type="EMBL" id="CH933808">
    <property type="protein sequence ID" value="EDW08148.2"/>
    <property type="molecule type" value="Genomic_DNA"/>
</dbReference>
<dbReference type="OrthoDB" id="7933078at2759"/>
<accession>B4KQ46</accession>
<protein>
    <submittedName>
        <fullName evidence="2">Uncharacterized protein</fullName>
    </submittedName>
</protein>
<dbReference type="KEGG" id="dmo:Dmoj_GI19792"/>
<keyword evidence="1" id="KW-0472">Membrane</keyword>
<reference evidence="2 3" key="1">
    <citation type="journal article" date="2007" name="Nature">
        <title>Evolution of genes and genomes on the Drosophila phylogeny.</title>
        <authorList>
            <consortium name="Drosophila 12 Genomes Consortium"/>
            <person name="Clark A.G."/>
            <person name="Eisen M.B."/>
            <person name="Smith D.R."/>
            <person name="Bergman C.M."/>
            <person name="Oliver B."/>
            <person name="Markow T.A."/>
            <person name="Kaufman T.C."/>
            <person name="Kellis M."/>
            <person name="Gelbart W."/>
            <person name="Iyer V.N."/>
            <person name="Pollard D.A."/>
            <person name="Sackton T.B."/>
            <person name="Larracuente A.M."/>
            <person name="Singh N.D."/>
            <person name="Abad J.P."/>
            <person name="Abt D.N."/>
            <person name="Adryan B."/>
            <person name="Aguade M."/>
            <person name="Akashi H."/>
            <person name="Anderson W.W."/>
            <person name="Aquadro C.F."/>
            <person name="Ardell D.H."/>
            <person name="Arguello R."/>
            <person name="Artieri C.G."/>
            <person name="Barbash D.A."/>
            <person name="Barker D."/>
            <person name="Barsanti P."/>
            <person name="Batterham P."/>
            <person name="Batzoglou S."/>
            <person name="Begun D."/>
            <person name="Bhutkar A."/>
            <person name="Blanco E."/>
            <person name="Bosak S.A."/>
            <person name="Bradley R.K."/>
            <person name="Brand A.D."/>
            <person name="Brent M.R."/>
            <person name="Brooks A.N."/>
            <person name="Brown R.H."/>
            <person name="Butlin R.K."/>
            <person name="Caggese C."/>
            <person name="Calvi B.R."/>
            <person name="Bernardo de Carvalho A."/>
            <person name="Caspi A."/>
            <person name="Castrezana S."/>
            <person name="Celniker S.E."/>
            <person name="Chang J.L."/>
            <person name="Chapple C."/>
            <person name="Chatterji S."/>
            <person name="Chinwalla A."/>
            <person name="Civetta A."/>
            <person name="Clifton S.W."/>
            <person name="Comeron J.M."/>
            <person name="Costello J.C."/>
            <person name="Coyne J.A."/>
            <person name="Daub J."/>
            <person name="David R.G."/>
            <person name="Delcher A.L."/>
            <person name="Delehaunty K."/>
            <person name="Do C.B."/>
            <person name="Ebling H."/>
            <person name="Edwards K."/>
            <person name="Eickbush T."/>
            <person name="Evans J.D."/>
            <person name="Filipski A."/>
            <person name="Findeiss S."/>
            <person name="Freyhult E."/>
            <person name="Fulton L."/>
            <person name="Fulton R."/>
            <person name="Garcia A.C."/>
            <person name="Gardiner A."/>
            <person name="Garfield D.A."/>
            <person name="Garvin B.E."/>
            <person name="Gibson G."/>
            <person name="Gilbert D."/>
            <person name="Gnerre S."/>
            <person name="Godfrey J."/>
            <person name="Good R."/>
            <person name="Gotea V."/>
            <person name="Gravely B."/>
            <person name="Greenberg A.J."/>
            <person name="Griffiths-Jones S."/>
            <person name="Gross S."/>
            <person name="Guigo R."/>
            <person name="Gustafson E.A."/>
            <person name="Haerty W."/>
            <person name="Hahn M.W."/>
            <person name="Halligan D.L."/>
            <person name="Halpern A.L."/>
            <person name="Halter G.M."/>
            <person name="Han M.V."/>
            <person name="Heger A."/>
            <person name="Hillier L."/>
            <person name="Hinrichs A.S."/>
            <person name="Holmes I."/>
            <person name="Hoskins R.A."/>
            <person name="Hubisz M.J."/>
            <person name="Hultmark D."/>
            <person name="Huntley M.A."/>
            <person name="Jaffe D.B."/>
            <person name="Jagadeeshan S."/>
            <person name="Jeck W.R."/>
            <person name="Johnson J."/>
            <person name="Jones C.D."/>
            <person name="Jordan W.C."/>
            <person name="Karpen G.H."/>
            <person name="Kataoka E."/>
            <person name="Keightley P.D."/>
            <person name="Kheradpour P."/>
            <person name="Kirkness E.F."/>
            <person name="Koerich L.B."/>
            <person name="Kristiansen K."/>
            <person name="Kudrna D."/>
            <person name="Kulathinal R.J."/>
            <person name="Kumar S."/>
            <person name="Kwok R."/>
            <person name="Lander E."/>
            <person name="Langley C.H."/>
            <person name="Lapoint R."/>
            <person name="Lazzaro B.P."/>
            <person name="Lee S.J."/>
            <person name="Levesque L."/>
            <person name="Li R."/>
            <person name="Lin C.F."/>
            <person name="Lin M.F."/>
            <person name="Lindblad-Toh K."/>
            <person name="Llopart A."/>
            <person name="Long M."/>
            <person name="Low L."/>
            <person name="Lozovsky E."/>
            <person name="Lu J."/>
            <person name="Luo M."/>
            <person name="Machado C.A."/>
            <person name="Makalowski W."/>
            <person name="Marzo M."/>
            <person name="Matsuda M."/>
            <person name="Matzkin L."/>
            <person name="McAllister B."/>
            <person name="McBride C.S."/>
            <person name="McKernan B."/>
            <person name="McKernan K."/>
            <person name="Mendez-Lago M."/>
            <person name="Minx P."/>
            <person name="Mollenhauer M.U."/>
            <person name="Montooth K."/>
            <person name="Mount S.M."/>
            <person name="Mu X."/>
            <person name="Myers E."/>
            <person name="Negre B."/>
            <person name="Newfeld S."/>
            <person name="Nielsen R."/>
            <person name="Noor M.A."/>
            <person name="O'Grady P."/>
            <person name="Pachter L."/>
            <person name="Papaceit M."/>
            <person name="Parisi M.J."/>
            <person name="Parisi M."/>
            <person name="Parts L."/>
            <person name="Pedersen J.S."/>
            <person name="Pesole G."/>
            <person name="Phillippy A.M."/>
            <person name="Ponting C.P."/>
            <person name="Pop M."/>
            <person name="Porcelli D."/>
            <person name="Powell J.R."/>
            <person name="Prohaska S."/>
            <person name="Pruitt K."/>
            <person name="Puig M."/>
            <person name="Quesneville H."/>
            <person name="Ram K.R."/>
            <person name="Rand D."/>
            <person name="Rasmussen M.D."/>
            <person name="Reed L.K."/>
            <person name="Reenan R."/>
            <person name="Reily A."/>
            <person name="Remington K.A."/>
            <person name="Rieger T.T."/>
            <person name="Ritchie M.G."/>
            <person name="Robin C."/>
            <person name="Rogers Y.H."/>
            <person name="Rohde C."/>
            <person name="Rozas J."/>
            <person name="Rubenfield M.J."/>
            <person name="Ruiz A."/>
            <person name="Russo S."/>
            <person name="Salzberg S.L."/>
            <person name="Sanchez-Gracia A."/>
            <person name="Saranga D.J."/>
            <person name="Sato H."/>
            <person name="Schaeffer S.W."/>
            <person name="Schatz M.C."/>
            <person name="Schlenke T."/>
            <person name="Schwartz R."/>
            <person name="Segarra C."/>
            <person name="Singh R.S."/>
            <person name="Sirot L."/>
            <person name="Sirota M."/>
            <person name="Sisneros N.B."/>
            <person name="Smith C.D."/>
            <person name="Smith T.F."/>
            <person name="Spieth J."/>
            <person name="Stage D.E."/>
            <person name="Stark A."/>
            <person name="Stephan W."/>
            <person name="Strausberg R.L."/>
            <person name="Strempel S."/>
            <person name="Sturgill D."/>
            <person name="Sutton G."/>
            <person name="Sutton G.G."/>
            <person name="Tao W."/>
            <person name="Teichmann S."/>
            <person name="Tobari Y.N."/>
            <person name="Tomimura Y."/>
            <person name="Tsolas J.M."/>
            <person name="Valente V.L."/>
            <person name="Venter E."/>
            <person name="Venter J.C."/>
            <person name="Vicario S."/>
            <person name="Vieira F.G."/>
            <person name="Vilella A.J."/>
            <person name="Villasante A."/>
            <person name="Walenz B."/>
            <person name="Wang J."/>
            <person name="Wasserman M."/>
            <person name="Watts T."/>
            <person name="Wilson D."/>
            <person name="Wilson R.K."/>
            <person name="Wing R.A."/>
            <person name="Wolfner M.F."/>
            <person name="Wong A."/>
            <person name="Wong G.K."/>
            <person name="Wu C.I."/>
            <person name="Wu G."/>
            <person name="Yamamoto D."/>
            <person name="Yang H.P."/>
            <person name="Yang S.P."/>
            <person name="Yorke J.A."/>
            <person name="Yoshida K."/>
            <person name="Zdobnov E."/>
            <person name="Zhang P."/>
            <person name="Zhang Y."/>
            <person name="Zimin A.V."/>
            <person name="Baldwin J."/>
            <person name="Abdouelleil A."/>
            <person name="Abdulkadir J."/>
            <person name="Abebe A."/>
            <person name="Abera B."/>
            <person name="Abreu J."/>
            <person name="Acer S.C."/>
            <person name="Aftuck L."/>
            <person name="Alexander A."/>
            <person name="An P."/>
            <person name="Anderson E."/>
            <person name="Anderson S."/>
            <person name="Arachi H."/>
            <person name="Azer M."/>
            <person name="Bachantsang P."/>
            <person name="Barry A."/>
            <person name="Bayul T."/>
            <person name="Berlin A."/>
            <person name="Bessette D."/>
            <person name="Bloom T."/>
            <person name="Blye J."/>
            <person name="Boguslavskiy L."/>
            <person name="Bonnet C."/>
            <person name="Boukhgalter B."/>
            <person name="Bourzgui I."/>
            <person name="Brown A."/>
            <person name="Cahill P."/>
            <person name="Channer S."/>
            <person name="Cheshatsang Y."/>
            <person name="Chuda L."/>
            <person name="Citroen M."/>
            <person name="Collymore A."/>
            <person name="Cooke P."/>
            <person name="Costello M."/>
            <person name="D'Aco K."/>
            <person name="Daza R."/>
            <person name="De Haan G."/>
            <person name="DeGray S."/>
            <person name="DeMaso C."/>
            <person name="Dhargay N."/>
            <person name="Dooley K."/>
            <person name="Dooley E."/>
            <person name="Doricent M."/>
            <person name="Dorje P."/>
            <person name="Dorjee K."/>
            <person name="Dupes A."/>
            <person name="Elong R."/>
            <person name="Falk J."/>
            <person name="Farina A."/>
            <person name="Faro S."/>
            <person name="Ferguson D."/>
            <person name="Fisher S."/>
            <person name="Foley C.D."/>
            <person name="Franke A."/>
            <person name="Friedrich D."/>
            <person name="Gadbois L."/>
            <person name="Gearin G."/>
            <person name="Gearin C.R."/>
            <person name="Giannoukos G."/>
            <person name="Goode T."/>
            <person name="Graham J."/>
            <person name="Grandbois E."/>
            <person name="Grewal S."/>
            <person name="Gyaltsen K."/>
            <person name="Hafez N."/>
            <person name="Hagos B."/>
            <person name="Hall J."/>
            <person name="Henson C."/>
            <person name="Hollinger A."/>
            <person name="Honan T."/>
            <person name="Huard M.D."/>
            <person name="Hughes L."/>
            <person name="Hurhula B."/>
            <person name="Husby M.E."/>
            <person name="Kamat A."/>
            <person name="Kanga B."/>
            <person name="Kashin S."/>
            <person name="Khazanovich D."/>
            <person name="Kisner P."/>
            <person name="Lance K."/>
            <person name="Lara M."/>
            <person name="Lee W."/>
            <person name="Lennon N."/>
            <person name="Letendre F."/>
            <person name="LeVine R."/>
            <person name="Lipovsky A."/>
            <person name="Liu X."/>
            <person name="Liu J."/>
            <person name="Liu S."/>
            <person name="Lokyitsang T."/>
            <person name="Lokyitsang Y."/>
            <person name="Lubonja R."/>
            <person name="Lui A."/>
            <person name="MacDonald P."/>
            <person name="Magnisalis V."/>
            <person name="Maru K."/>
            <person name="Matthews C."/>
            <person name="McCusker W."/>
            <person name="McDonough S."/>
            <person name="Mehta T."/>
            <person name="Meldrim J."/>
            <person name="Meneus L."/>
            <person name="Mihai O."/>
            <person name="Mihalev A."/>
            <person name="Mihova T."/>
            <person name="Mittelman R."/>
            <person name="Mlenga V."/>
            <person name="Montmayeur A."/>
            <person name="Mulrain L."/>
            <person name="Navidi A."/>
            <person name="Naylor J."/>
            <person name="Negash T."/>
            <person name="Nguyen T."/>
            <person name="Nguyen N."/>
            <person name="Nicol R."/>
            <person name="Norbu C."/>
            <person name="Norbu N."/>
            <person name="Novod N."/>
            <person name="O'Neill B."/>
            <person name="Osman S."/>
            <person name="Markiewicz E."/>
            <person name="Oyono O.L."/>
            <person name="Patti C."/>
            <person name="Phunkhang P."/>
            <person name="Pierre F."/>
            <person name="Priest M."/>
            <person name="Raghuraman S."/>
            <person name="Rege F."/>
            <person name="Reyes R."/>
            <person name="Rise C."/>
            <person name="Rogov P."/>
            <person name="Ross K."/>
            <person name="Ryan E."/>
            <person name="Settipalli S."/>
            <person name="Shea T."/>
            <person name="Sherpa N."/>
            <person name="Shi L."/>
            <person name="Shih D."/>
            <person name="Sparrow T."/>
            <person name="Spaulding J."/>
            <person name="Stalker J."/>
            <person name="Stange-Thomann N."/>
            <person name="Stavropoulos S."/>
            <person name="Stone C."/>
            <person name="Strader C."/>
            <person name="Tesfaye S."/>
            <person name="Thomson T."/>
            <person name="Thoulutsang Y."/>
            <person name="Thoulutsang D."/>
            <person name="Topham K."/>
            <person name="Topping I."/>
            <person name="Tsamla T."/>
            <person name="Vassiliev H."/>
            <person name="Vo A."/>
            <person name="Wangchuk T."/>
            <person name="Wangdi T."/>
            <person name="Weiand M."/>
            <person name="Wilkinson J."/>
            <person name="Wilson A."/>
            <person name="Yadav S."/>
            <person name="Young G."/>
            <person name="Yu Q."/>
            <person name="Zembek L."/>
            <person name="Zhong D."/>
            <person name="Zimmer A."/>
            <person name="Zwirko Z."/>
            <person name="Jaffe D.B."/>
            <person name="Alvarez P."/>
            <person name="Brockman W."/>
            <person name="Butler J."/>
            <person name="Chin C."/>
            <person name="Gnerre S."/>
            <person name="Grabherr M."/>
            <person name="Kleber M."/>
            <person name="Mauceli E."/>
            <person name="MacCallum I."/>
        </authorList>
    </citation>
    <scope>NUCLEOTIDE SEQUENCE [LARGE SCALE GENOMIC DNA]</scope>
    <source>
        <strain evidence="3">Tucson 15081-1352.22</strain>
    </source>
</reference>
<evidence type="ECO:0000256" key="1">
    <source>
        <dbReference type="SAM" id="Phobius"/>
    </source>
</evidence>
<feature type="transmembrane region" description="Helical" evidence="1">
    <location>
        <begin position="87"/>
        <end position="106"/>
    </location>
</feature>
<keyword evidence="1" id="KW-0812">Transmembrane</keyword>
<keyword evidence="1" id="KW-1133">Transmembrane helix</keyword>
<gene>
    <name evidence="2" type="primary">Dmoj\GI19792</name>
    <name evidence="2" type="ORF">Dmoj_GI19792</name>
</gene>
<sequence length="275" mass="32340">MDTKSGSKFINVCSYLSNKSFLDVSIQCELLYDERKGRSYQFDIADPKLRRHLVRRVYFLLMVLEIACGIPCMEIILMLPISCNELYARLSSFIVSLIIYTLLYKFRNRRRAAPYKYITYLVTAILSFSSRAIYLLSITKTRWVHLHPVILMIQLLVLALFTKQQRVRFTQGIGVIIIHLIFGLCLLLAYFLNFFFVFVNAYFCTLVGWYIIYDTSLMLSERHAYNMAPQEYFFAATNLRADLPVFLWMIVRHFVLGPFILLAKIIRNCRFKEVC</sequence>
<feature type="transmembrane region" description="Helical" evidence="1">
    <location>
        <begin position="118"/>
        <end position="137"/>
    </location>
</feature>
<dbReference type="Proteomes" id="UP000009192">
    <property type="component" value="Unassembled WGS sequence"/>
</dbReference>
<evidence type="ECO:0000313" key="3">
    <source>
        <dbReference type="Proteomes" id="UP000009192"/>
    </source>
</evidence>
<dbReference type="AlphaFoldDB" id="B4KQ46"/>
<dbReference type="eggNOG" id="KOG2322">
    <property type="taxonomic scope" value="Eukaryota"/>
</dbReference>
<dbReference type="HOGENOM" id="CLU_091120_0_0_1"/>
<feature type="transmembrane region" description="Helical" evidence="1">
    <location>
        <begin position="245"/>
        <end position="263"/>
    </location>
</feature>
<feature type="transmembrane region" description="Helical" evidence="1">
    <location>
        <begin position="57"/>
        <end position="81"/>
    </location>
</feature>
<name>B4KQ46_DROMO</name>
<dbReference type="InParanoid" id="B4KQ46"/>